<dbReference type="EMBL" id="RCHU01000534">
    <property type="protein sequence ID" value="TKS02724.1"/>
    <property type="molecule type" value="Genomic_DNA"/>
</dbReference>
<gene>
    <name evidence="2" type="ORF">D5086_0000161250</name>
</gene>
<evidence type="ECO:0000256" key="1">
    <source>
        <dbReference type="SAM" id="MobiDB-lite"/>
    </source>
</evidence>
<accession>A0A4U5PYM3</accession>
<comment type="caution">
    <text evidence="2">The sequence shown here is derived from an EMBL/GenBank/DDBJ whole genome shotgun (WGS) entry which is preliminary data.</text>
</comment>
<proteinExistence type="predicted"/>
<sequence>MTKPRNRAQSSTFSKRSYEKSKPQKKNYAIHYALLKRRCHGIEYGIRDGGQQRQRLREMSSETHLSSHRPFAGWGKSEYKLKATVPIGARSVYTRQEVSERPLWYG</sequence>
<organism evidence="2">
    <name type="scientific">Populus alba</name>
    <name type="common">White poplar</name>
    <dbReference type="NCBI Taxonomy" id="43335"/>
    <lineage>
        <taxon>Eukaryota</taxon>
        <taxon>Viridiplantae</taxon>
        <taxon>Streptophyta</taxon>
        <taxon>Embryophyta</taxon>
        <taxon>Tracheophyta</taxon>
        <taxon>Spermatophyta</taxon>
        <taxon>Magnoliopsida</taxon>
        <taxon>eudicotyledons</taxon>
        <taxon>Gunneridae</taxon>
        <taxon>Pentapetalae</taxon>
        <taxon>rosids</taxon>
        <taxon>fabids</taxon>
        <taxon>Malpighiales</taxon>
        <taxon>Salicaceae</taxon>
        <taxon>Saliceae</taxon>
        <taxon>Populus</taxon>
    </lineage>
</organism>
<evidence type="ECO:0000313" key="2">
    <source>
        <dbReference type="EMBL" id="TKS02724.1"/>
    </source>
</evidence>
<dbReference type="AlphaFoldDB" id="A0A4U5PYM3"/>
<reference evidence="2" key="1">
    <citation type="submission" date="2018-10" db="EMBL/GenBank/DDBJ databases">
        <title>Population genomic analysis revealed the cold adaptation of white poplar.</title>
        <authorList>
            <person name="Liu Y.-J."/>
        </authorList>
    </citation>
    <scope>NUCLEOTIDE SEQUENCE [LARGE SCALE GENOMIC DNA]</scope>
    <source>
        <strain evidence="2">PAL-ZL1</strain>
    </source>
</reference>
<keyword evidence="2" id="KW-0496">Mitochondrion</keyword>
<name>A0A4U5PYM3_POPAL</name>
<protein>
    <submittedName>
        <fullName evidence="2">Uncharacterized protein</fullName>
    </submittedName>
</protein>
<geneLocation type="mitochondrion" evidence="2"/>
<feature type="region of interest" description="Disordered" evidence="1">
    <location>
        <begin position="1"/>
        <end position="24"/>
    </location>
</feature>